<organism evidence="1 2">
    <name type="scientific">Nocardioides aquaticus</name>
    <dbReference type="NCBI Taxonomy" id="160826"/>
    <lineage>
        <taxon>Bacteria</taxon>
        <taxon>Bacillati</taxon>
        <taxon>Actinomycetota</taxon>
        <taxon>Actinomycetes</taxon>
        <taxon>Propionibacteriales</taxon>
        <taxon>Nocardioidaceae</taxon>
        <taxon>Nocardioides</taxon>
    </lineage>
</organism>
<reference evidence="1 2" key="1">
    <citation type="submission" date="2021-05" db="EMBL/GenBank/DDBJ databases">
        <title>Complete genome of Nocardioides aquaticus KCTC 9944T isolated from meromictic and hypersaline Ekho Lake, Antarctica.</title>
        <authorList>
            <person name="Hwang K."/>
            <person name="Kim K.M."/>
            <person name="Choe H."/>
        </authorList>
    </citation>
    <scope>NUCLEOTIDE SEQUENCE [LARGE SCALE GENOMIC DNA]</scope>
    <source>
        <strain evidence="1 2">KCTC 9944</strain>
    </source>
</reference>
<evidence type="ECO:0000313" key="1">
    <source>
        <dbReference type="EMBL" id="QVT80221.1"/>
    </source>
</evidence>
<name>A0ABX8EKS2_9ACTN</name>
<sequence length="82" mass="8605">MDTLTRDLPPLVRRHLRTELLRLARAEEDAAAEVAATVRYWETCPATVSGHRECAAVLRVAADAVGTGPSSPAATGPGPGRA</sequence>
<dbReference type="RefSeq" id="WP_214055801.1">
    <property type="nucleotide sequence ID" value="NZ_CP075371.1"/>
</dbReference>
<dbReference type="Proteomes" id="UP000679307">
    <property type="component" value="Chromosome"/>
</dbReference>
<gene>
    <name evidence="1" type="ORF">ENKNEFLB_02612</name>
</gene>
<proteinExistence type="predicted"/>
<evidence type="ECO:0000313" key="2">
    <source>
        <dbReference type="Proteomes" id="UP000679307"/>
    </source>
</evidence>
<protein>
    <submittedName>
        <fullName evidence="1">Uncharacterized protein</fullName>
    </submittedName>
</protein>
<keyword evidence="2" id="KW-1185">Reference proteome</keyword>
<accession>A0ABX8EKS2</accession>
<dbReference type="EMBL" id="CP075371">
    <property type="protein sequence ID" value="QVT80221.1"/>
    <property type="molecule type" value="Genomic_DNA"/>
</dbReference>